<feature type="compositionally biased region" description="Polar residues" evidence="10">
    <location>
        <begin position="159"/>
        <end position="172"/>
    </location>
</feature>
<feature type="compositionally biased region" description="Polar residues" evidence="10">
    <location>
        <begin position="180"/>
        <end position="199"/>
    </location>
</feature>
<keyword evidence="4" id="KW-0677">Repeat</keyword>
<dbReference type="OrthoDB" id="306690at2759"/>
<dbReference type="EMBL" id="BJWL01000018">
    <property type="protein sequence ID" value="GFZ06086.1"/>
    <property type="molecule type" value="Genomic_DNA"/>
</dbReference>
<feature type="zinc finger region" description="C3H1-type" evidence="9">
    <location>
        <begin position="50"/>
        <end position="77"/>
    </location>
</feature>
<dbReference type="FunFam" id="4.10.1000.10:FF:000017">
    <property type="entry name" value="Cleavage and polyadenylation specificity factor 30 kDa subunit"/>
    <property type="match status" value="1"/>
</dbReference>
<evidence type="ECO:0000256" key="7">
    <source>
        <dbReference type="ARBA" id="ARBA00022884"/>
    </source>
</evidence>
<keyword evidence="6 9" id="KW-0862">Zinc</keyword>
<evidence type="ECO:0000256" key="1">
    <source>
        <dbReference type="ARBA" id="ARBA00004123"/>
    </source>
</evidence>
<name>A0A7J0G5N5_9ERIC</name>
<comment type="caution">
    <text evidence="12">The sequence shown here is derived from an EMBL/GenBank/DDBJ whole genome shotgun (WGS) entry which is preliminary data.</text>
</comment>
<feature type="compositionally biased region" description="Low complexity" evidence="10">
    <location>
        <begin position="200"/>
        <end position="227"/>
    </location>
</feature>
<dbReference type="SMART" id="SM00356">
    <property type="entry name" value="ZnF_C3H1"/>
    <property type="match status" value="3"/>
</dbReference>
<evidence type="ECO:0000256" key="8">
    <source>
        <dbReference type="ARBA" id="ARBA00023242"/>
    </source>
</evidence>
<evidence type="ECO:0000256" key="2">
    <source>
        <dbReference type="ARBA" id="ARBA00022664"/>
    </source>
</evidence>
<evidence type="ECO:0000256" key="3">
    <source>
        <dbReference type="ARBA" id="ARBA00022723"/>
    </source>
</evidence>
<accession>A0A7J0G5N5</accession>
<protein>
    <submittedName>
        <fullName evidence="12">Cleavage and polyadenylation specificity factor 30</fullName>
    </submittedName>
</protein>
<dbReference type="InterPro" id="IPR045348">
    <property type="entry name" value="CPSF4/Yth1"/>
</dbReference>
<dbReference type="PROSITE" id="PS50103">
    <property type="entry name" value="ZF_C3H1"/>
    <property type="match status" value="2"/>
</dbReference>
<comment type="subcellular location">
    <subcellularLocation>
        <location evidence="1">Nucleus</location>
    </subcellularLocation>
</comment>
<gene>
    <name evidence="12" type="ORF">Acr_18g0002560</name>
</gene>
<evidence type="ECO:0000259" key="11">
    <source>
        <dbReference type="PROSITE" id="PS50103"/>
    </source>
</evidence>
<evidence type="ECO:0000313" key="13">
    <source>
        <dbReference type="Proteomes" id="UP000585474"/>
    </source>
</evidence>
<keyword evidence="2" id="KW-0507">mRNA processing</keyword>
<evidence type="ECO:0000256" key="6">
    <source>
        <dbReference type="ARBA" id="ARBA00022833"/>
    </source>
</evidence>
<dbReference type="Gene3D" id="4.10.1000.10">
    <property type="entry name" value="Zinc finger, CCCH-type"/>
    <property type="match status" value="1"/>
</dbReference>
<dbReference type="SUPFAM" id="SSF90229">
    <property type="entry name" value="CCCH zinc finger"/>
    <property type="match status" value="1"/>
</dbReference>
<dbReference type="InterPro" id="IPR000571">
    <property type="entry name" value="Znf_CCCH"/>
</dbReference>
<dbReference type="PANTHER" id="PTHR23102:SF24">
    <property type="entry name" value="CLEAVAGE AND POLYADENYLATION SPECIFICITY FACTOR SUBUNIT 4"/>
    <property type="match status" value="1"/>
</dbReference>
<dbReference type="GO" id="GO:0006397">
    <property type="term" value="P:mRNA processing"/>
    <property type="evidence" value="ECO:0007669"/>
    <property type="project" value="UniProtKB-KW"/>
</dbReference>
<proteinExistence type="predicted"/>
<evidence type="ECO:0000313" key="12">
    <source>
        <dbReference type="EMBL" id="GFZ06086.1"/>
    </source>
</evidence>
<evidence type="ECO:0000256" key="10">
    <source>
        <dbReference type="SAM" id="MobiDB-lite"/>
    </source>
</evidence>
<reference evidence="12 13" key="1">
    <citation type="submission" date="2019-07" db="EMBL/GenBank/DDBJ databases">
        <title>De Novo Assembly of kiwifruit Actinidia rufa.</title>
        <authorList>
            <person name="Sugita-Konishi S."/>
            <person name="Sato K."/>
            <person name="Mori E."/>
            <person name="Abe Y."/>
            <person name="Kisaki G."/>
            <person name="Hamano K."/>
            <person name="Suezawa K."/>
            <person name="Otani M."/>
            <person name="Fukuda T."/>
            <person name="Manabe T."/>
            <person name="Gomi K."/>
            <person name="Tabuchi M."/>
            <person name="Akimitsu K."/>
            <person name="Kataoka I."/>
        </authorList>
    </citation>
    <scope>NUCLEOTIDE SEQUENCE [LARGE SCALE GENOMIC DNA]</scope>
    <source>
        <strain evidence="13">cv. Fuchu</strain>
    </source>
</reference>
<dbReference type="GO" id="GO:0003723">
    <property type="term" value="F:RNA binding"/>
    <property type="evidence" value="ECO:0007669"/>
    <property type="project" value="UniProtKB-KW"/>
</dbReference>
<feature type="domain" description="C3H1-type" evidence="11">
    <location>
        <begin position="50"/>
        <end position="77"/>
    </location>
</feature>
<dbReference type="AlphaFoldDB" id="A0A7J0G5N5"/>
<feature type="zinc finger region" description="C3H1-type" evidence="9">
    <location>
        <begin position="78"/>
        <end position="105"/>
    </location>
</feature>
<dbReference type="GO" id="GO:0005634">
    <property type="term" value="C:nucleus"/>
    <property type="evidence" value="ECO:0007669"/>
    <property type="project" value="UniProtKB-SubCell"/>
</dbReference>
<feature type="domain" description="C3H1-type" evidence="11">
    <location>
        <begin position="78"/>
        <end position="105"/>
    </location>
</feature>
<keyword evidence="8" id="KW-0539">Nucleus</keyword>
<evidence type="ECO:0000256" key="4">
    <source>
        <dbReference type="ARBA" id="ARBA00022737"/>
    </source>
</evidence>
<dbReference type="InterPro" id="IPR036855">
    <property type="entry name" value="Znf_CCCH_sf"/>
</dbReference>
<evidence type="ECO:0000256" key="5">
    <source>
        <dbReference type="ARBA" id="ARBA00022771"/>
    </source>
</evidence>
<organism evidence="12 13">
    <name type="scientific">Actinidia rufa</name>
    <dbReference type="NCBI Taxonomy" id="165716"/>
    <lineage>
        <taxon>Eukaryota</taxon>
        <taxon>Viridiplantae</taxon>
        <taxon>Streptophyta</taxon>
        <taxon>Embryophyta</taxon>
        <taxon>Tracheophyta</taxon>
        <taxon>Spermatophyta</taxon>
        <taxon>Magnoliopsida</taxon>
        <taxon>eudicotyledons</taxon>
        <taxon>Gunneridae</taxon>
        <taxon>Pentapetalae</taxon>
        <taxon>asterids</taxon>
        <taxon>Ericales</taxon>
        <taxon>Actinidiaceae</taxon>
        <taxon>Actinidia</taxon>
    </lineage>
</organism>
<dbReference type="PANTHER" id="PTHR23102">
    <property type="entry name" value="CLEAVAGE AND POLYADENYLATION SPECIFICITY FACTOR SUBUNIT 4-RELATED"/>
    <property type="match status" value="1"/>
</dbReference>
<keyword evidence="7" id="KW-0694">RNA-binding</keyword>
<dbReference type="Pfam" id="PF14608">
    <property type="entry name" value="zf-CCCH_2"/>
    <property type="match status" value="3"/>
</dbReference>
<feature type="region of interest" description="Disordered" evidence="10">
    <location>
        <begin position="159"/>
        <end position="231"/>
    </location>
</feature>
<keyword evidence="5 9" id="KW-0863">Zinc-finger</keyword>
<keyword evidence="3 9" id="KW-0479">Metal-binding</keyword>
<dbReference type="Proteomes" id="UP000585474">
    <property type="component" value="Unassembled WGS sequence"/>
</dbReference>
<evidence type="ECO:0000256" key="9">
    <source>
        <dbReference type="PROSITE-ProRule" id="PRU00723"/>
    </source>
</evidence>
<sequence>MDDGEGGLSFDFEGGLDSGPINPAASVPSVQSEAVATAEPAGINATGRRSFRQTVCRHWLRGLCMKGDACGFLHQYDKSRMPICRFFRLFGECREQDCVYKHSNEDIKECISWDFCPNGPDCRYRHAKLPGPPPPVEEVLQKIQQMTSYNYGNSNRFFQNRNGNYSQQTEKSQFPRGPITANQGAAGNSSTTESPNTEPQQQVQQSQQQVGQTQIQNLPNGQQNQGNRIATPLPQGISRCVQSSKVFNWVV</sequence>
<keyword evidence="13" id="KW-1185">Reference proteome</keyword>
<dbReference type="GO" id="GO:0008270">
    <property type="term" value="F:zinc ion binding"/>
    <property type="evidence" value="ECO:0007669"/>
    <property type="project" value="UniProtKB-KW"/>
</dbReference>